<sequence>MTTANKSNAPKSVLNIPFDVLEQIFMHYSSNETIHHPLETLLLVSRSWNAAATNYPTLWANNLKIHVGHEPTTRIWKARLPRRLARCGPLAPLSIDVQNHLDVPPVESISTYERLSRDDEDDDSDGGDACECVHPAREFIAQALETLAGPKGALCVRWKSVKLDLGHYPWICVGDERIAQTLSYSMPSLENLVLQNVHLSDECTNVQVFPNTPALTAVSLFHCDIPVHINLDTIMRASLVWGPFGEVAHRFKAVGQPSQMQYLHLNLPSTLQLPLQNTLNNLRCLCVDAGSIPDALYTCKMPNLTRLELKLNEGDLLSQMLRLNNVHFGTLRSISLTWDQLCPAYVWPRPEHDLSKSLLEFLRRCSHLERVEIEGKRILGIFVNLLWQLSNEARKPLIRGRSLLNLDRNLMVRFNGNEDIEFIEQLAKDWNLELLNDSLSKTEVPSTL</sequence>
<keyword evidence="3" id="KW-1185">Reference proteome</keyword>
<dbReference type="Proteomes" id="UP000054097">
    <property type="component" value="Unassembled WGS sequence"/>
</dbReference>
<gene>
    <name evidence="2" type="ORF">M408DRAFT_304098</name>
</gene>
<evidence type="ECO:0000313" key="2">
    <source>
        <dbReference type="EMBL" id="KIM30074.1"/>
    </source>
</evidence>
<dbReference type="SUPFAM" id="SSF52047">
    <property type="entry name" value="RNI-like"/>
    <property type="match status" value="1"/>
</dbReference>
<dbReference type="PROSITE" id="PS50181">
    <property type="entry name" value="FBOX"/>
    <property type="match status" value="1"/>
</dbReference>
<name>A0A0C3BD72_SERVB</name>
<proteinExistence type="predicted"/>
<dbReference type="HOGENOM" id="CLU_045728_1_0_1"/>
<evidence type="ECO:0000259" key="1">
    <source>
        <dbReference type="PROSITE" id="PS50181"/>
    </source>
</evidence>
<evidence type="ECO:0000313" key="3">
    <source>
        <dbReference type="Proteomes" id="UP000054097"/>
    </source>
</evidence>
<reference evidence="2 3" key="1">
    <citation type="submission" date="2014-04" db="EMBL/GenBank/DDBJ databases">
        <authorList>
            <consortium name="DOE Joint Genome Institute"/>
            <person name="Kuo A."/>
            <person name="Zuccaro A."/>
            <person name="Kohler A."/>
            <person name="Nagy L.G."/>
            <person name="Floudas D."/>
            <person name="Copeland A."/>
            <person name="Barry K.W."/>
            <person name="Cichocki N."/>
            <person name="Veneault-Fourrey C."/>
            <person name="LaButti K."/>
            <person name="Lindquist E.A."/>
            <person name="Lipzen A."/>
            <person name="Lundell T."/>
            <person name="Morin E."/>
            <person name="Murat C."/>
            <person name="Sun H."/>
            <person name="Tunlid A."/>
            <person name="Henrissat B."/>
            <person name="Grigoriev I.V."/>
            <person name="Hibbett D.S."/>
            <person name="Martin F."/>
            <person name="Nordberg H.P."/>
            <person name="Cantor M.N."/>
            <person name="Hua S.X."/>
        </authorList>
    </citation>
    <scope>NUCLEOTIDE SEQUENCE [LARGE SCALE GENOMIC DNA]</scope>
    <source>
        <strain evidence="2 3">MAFF 305830</strain>
    </source>
</reference>
<dbReference type="EMBL" id="KN824286">
    <property type="protein sequence ID" value="KIM30074.1"/>
    <property type="molecule type" value="Genomic_DNA"/>
</dbReference>
<dbReference type="AlphaFoldDB" id="A0A0C3BD72"/>
<organism evidence="2 3">
    <name type="scientific">Serendipita vermifera MAFF 305830</name>
    <dbReference type="NCBI Taxonomy" id="933852"/>
    <lineage>
        <taxon>Eukaryota</taxon>
        <taxon>Fungi</taxon>
        <taxon>Dikarya</taxon>
        <taxon>Basidiomycota</taxon>
        <taxon>Agaricomycotina</taxon>
        <taxon>Agaricomycetes</taxon>
        <taxon>Sebacinales</taxon>
        <taxon>Serendipitaceae</taxon>
        <taxon>Serendipita</taxon>
    </lineage>
</organism>
<dbReference type="InterPro" id="IPR032675">
    <property type="entry name" value="LRR_dom_sf"/>
</dbReference>
<reference evidence="3" key="2">
    <citation type="submission" date="2015-01" db="EMBL/GenBank/DDBJ databases">
        <title>Evolutionary Origins and Diversification of the Mycorrhizal Mutualists.</title>
        <authorList>
            <consortium name="DOE Joint Genome Institute"/>
            <consortium name="Mycorrhizal Genomics Consortium"/>
            <person name="Kohler A."/>
            <person name="Kuo A."/>
            <person name="Nagy L.G."/>
            <person name="Floudas D."/>
            <person name="Copeland A."/>
            <person name="Barry K.W."/>
            <person name="Cichocki N."/>
            <person name="Veneault-Fourrey C."/>
            <person name="LaButti K."/>
            <person name="Lindquist E.A."/>
            <person name="Lipzen A."/>
            <person name="Lundell T."/>
            <person name="Morin E."/>
            <person name="Murat C."/>
            <person name="Riley R."/>
            <person name="Ohm R."/>
            <person name="Sun H."/>
            <person name="Tunlid A."/>
            <person name="Henrissat B."/>
            <person name="Grigoriev I.V."/>
            <person name="Hibbett D.S."/>
            <person name="Martin F."/>
        </authorList>
    </citation>
    <scope>NUCLEOTIDE SEQUENCE [LARGE SCALE GENOMIC DNA]</scope>
    <source>
        <strain evidence="3">MAFF 305830</strain>
    </source>
</reference>
<feature type="domain" description="F-box" evidence="1">
    <location>
        <begin position="10"/>
        <end position="62"/>
    </location>
</feature>
<dbReference type="OrthoDB" id="3038759at2759"/>
<dbReference type="InterPro" id="IPR001810">
    <property type="entry name" value="F-box_dom"/>
</dbReference>
<dbReference type="Gene3D" id="3.80.10.10">
    <property type="entry name" value="Ribonuclease Inhibitor"/>
    <property type="match status" value="1"/>
</dbReference>
<protein>
    <recommendedName>
        <fullName evidence="1">F-box domain-containing protein</fullName>
    </recommendedName>
</protein>
<accession>A0A0C3BD72</accession>